<dbReference type="Proteomes" id="UP000436088">
    <property type="component" value="Unassembled WGS sequence"/>
</dbReference>
<accession>A0A6A2YMQ4</accession>
<reference evidence="2" key="1">
    <citation type="submission" date="2019-09" db="EMBL/GenBank/DDBJ databases">
        <title>Draft genome information of white flower Hibiscus syriacus.</title>
        <authorList>
            <person name="Kim Y.-M."/>
        </authorList>
    </citation>
    <scope>NUCLEOTIDE SEQUENCE [LARGE SCALE GENOMIC DNA]</scope>
    <source>
        <strain evidence="2">YM2019G1</strain>
    </source>
</reference>
<feature type="region of interest" description="Disordered" evidence="1">
    <location>
        <begin position="1"/>
        <end position="37"/>
    </location>
</feature>
<sequence>MSRQIILRNPTSVQRQQPLLQSRSSSNSTLSSGGSGRTRNGAKFGEFCGGTTAECAAICCCCPCTIANIIVLTFYKVPVGLCRRAIRLKRRRKLQKKGLLQPKNRTHCGFDGTGELQVCVEDIFPDVKASEETEKAVVELEKEMWQRFYGTGFFRSPSHREGESPRKVNQP</sequence>
<evidence type="ECO:0000256" key="1">
    <source>
        <dbReference type="SAM" id="MobiDB-lite"/>
    </source>
</evidence>
<dbReference type="AlphaFoldDB" id="A0A6A2YMQ4"/>
<proteinExistence type="predicted"/>
<name>A0A6A2YMQ4_HIBSY</name>
<feature type="compositionally biased region" description="Low complexity" evidence="1">
    <location>
        <begin position="14"/>
        <end position="37"/>
    </location>
</feature>
<organism evidence="2 3">
    <name type="scientific">Hibiscus syriacus</name>
    <name type="common">Rose of Sharon</name>
    <dbReference type="NCBI Taxonomy" id="106335"/>
    <lineage>
        <taxon>Eukaryota</taxon>
        <taxon>Viridiplantae</taxon>
        <taxon>Streptophyta</taxon>
        <taxon>Embryophyta</taxon>
        <taxon>Tracheophyta</taxon>
        <taxon>Spermatophyta</taxon>
        <taxon>Magnoliopsida</taxon>
        <taxon>eudicotyledons</taxon>
        <taxon>Gunneridae</taxon>
        <taxon>Pentapetalae</taxon>
        <taxon>rosids</taxon>
        <taxon>malvids</taxon>
        <taxon>Malvales</taxon>
        <taxon>Malvaceae</taxon>
        <taxon>Malvoideae</taxon>
        <taxon>Hibiscus</taxon>
    </lineage>
</organism>
<keyword evidence="3" id="KW-1185">Reference proteome</keyword>
<comment type="caution">
    <text evidence="2">The sequence shown here is derived from an EMBL/GenBank/DDBJ whole genome shotgun (WGS) entry which is preliminary data.</text>
</comment>
<evidence type="ECO:0000313" key="2">
    <source>
        <dbReference type="EMBL" id="KAE8680616.1"/>
    </source>
</evidence>
<dbReference type="PANTHER" id="PTHR33264">
    <property type="entry name" value="EXPRESSED PROTEIN"/>
    <property type="match status" value="1"/>
</dbReference>
<gene>
    <name evidence="2" type="ORF">F3Y22_tig00111377pilonHSYRG00057</name>
</gene>
<dbReference type="PANTHER" id="PTHR33264:SF8">
    <property type="entry name" value="EXPRESSED PROTEIN"/>
    <property type="match status" value="1"/>
</dbReference>
<dbReference type="EMBL" id="VEPZ02001322">
    <property type="protein sequence ID" value="KAE8680616.1"/>
    <property type="molecule type" value="Genomic_DNA"/>
</dbReference>
<evidence type="ECO:0000313" key="3">
    <source>
        <dbReference type="Proteomes" id="UP000436088"/>
    </source>
</evidence>
<feature type="compositionally biased region" description="Polar residues" evidence="1">
    <location>
        <begin position="1"/>
        <end position="13"/>
    </location>
</feature>
<protein>
    <submittedName>
        <fullName evidence="2">Uncharacterized protein</fullName>
    </submittedName>
</protein>